<protein>
    <recommendedName>
        <fullName evidence="1">BTB domain-containing protein</fullName>
    </recommendedName>
</protein>
<organism evidence="2 3">
    <name type="scientific">Dreissena polymorpha</name>
    <name type="common">Zebra mussel</name>
    <name type="synonym">Mytilus polymorpha</name>
    <dbReference type="NCBI Taxonomy" id="45954"/>
    <lineage>
        <taxon>Eukaryota</taxon>
        <taxon>Metazoa</taxon>
        <taxon>Spiralia</taxon>
        <taxon>Lophotrochozoa</taxon>
        <taxon>Mollusca</taxon>
        <taxon>Bivalvia</taxon>
        <taxon>Autobranchia</taxon>
        <taxon>Heteroconchia</taxon>
        <taxon>Euheterodonta</taxon>
        <taxon>Imparidentia</taxon>
        <taxon>Neoheterodontei</taxon>
        <taxon>Myida</taxon>
        <taxon>Dreissenoidea</taxon>
        <taxon>Dreissenidae</taxon>
        <taxon>Dreissena</taxon>
    </lineage>
</organism>
<evidence type="ECO:0000313" key="3">
    <source>
        <dbReference type="Proteomes" id="UP000828390"/>
    </source>
</evidence>
<dbReference type="PROSITE" id="PS50097">
    <property type="entry name" value="BTB"/>
    <property type="match status" value="1"/>
</dbReference>
<dbReference type="InterPro" id="IPR011333">
    <property type="entry name" value="SKP1/BTB/POZ_sf"/>
</dbReference>
<evidence type="ECO:0000259" key="1">
    <source>
        <dbReference type="PROSITE" id="PS50097"/>
    </source>
</evidence>
<dbReference type="EMBL" id="JAIWYP010000003">
    <property type="protein sequence ID" value="KAH3851193.1"/>
    <property type="molecule type" value="Genomic_DNA"/>
</dbReference>
<comment type="caution">
    <text evidence="2">The sequence shown here is derived from an EMBL/GenBank/DDBJ whole genome shotgun (WGS) entry which is preliminary data.</text>
</comment>
<dbReference type="AlphaFoldDB" id="A0A9D4L4L7"/>
<reference evidence="2" key="2">
    <citation type="submission" date="2020-11" db="EMBL/GenBank/DDBJ databases">
        <authorList>
            <person name="McCartney M.A."/>
            <person name="Auch B."/>
            <person name="Kono T."/>
            <person name="Mallez S."/>
            <person name="Becker A."/>
            <person name="Gohl D.M."/>
            <person name="Silverstein K.A.T."/>
            <person name="Koren S."/>
            <person name="Bechman K.B."/>
            <person name="Herman A."/>
            <person name="Abrahante J.E."/>
            <person name="Garbe J."/>
        </authorList>
    </citation>
    <scope>NUCLEOTIDE SEQUENCE</scope>
    <source>
        <strain evidence="2">Duluth1</strain>
        <tissue evidence="2">Whole animal</tissue>
    </source>
</reference>
<name>A0A9D4L4L7_DREPO</name>
<sequence length="183" mass="21029">MATRVDQPNEQTKSEAIDISIFIGDSELSDLTLIVEEIHIHVIRAVLSLSSPVFTEMLEGEWKEKNQSEIYLPEKKLDTFVPFLRCLYPNLKEQAENAASILPLASEYQVVKLMEQCEDTLLTFIEGPATNDIPCEEVCKYLSLAEQHERTRLSECCAKRLSNFPFDKRKKCLTENNISWENQ</sequence>
<evidence type="ECO:0000313" key="2">
    <source>
        <dbReference type="EMBL" id="KAH3851193.1"/>
    </source>
</evidence>
<proteinExistence type="predicted"/>
<dbReference type="Gene3D" id="3.30.710.10">
    <property type="entry name" value="Potassium Channel Kv1.1, Chain A"/>
    <property type="match status" value="1"/>
</dbReference>
<dbReference type="PANTHER" id="PTHR22744:SF17">
    <property type="entry name" value="BTB DOMAIN-CONTAINING PROTEIN"/>
    <property type="match status" value="1"/>
</dbReference>
<dbReference type="Pfam" id="PF00651">
    <property type="entry name" value="BTB"/>
    <property type="match status" value="1"/>
</dbReference>
<dbReference type="Proteomes" id="UP000828390">
    <property type="component" value="Unassembled WGS sequence"/>
</dbReference>
<dbReference type="SMART" id="SM00225">
    <property type="entry name" value="BTB"/>
    <property type="match status" value="1"/>
</dbReference>
<accession>A0A9D4L4L7</accession>
<dbReference type="InterPro" id="IPR000210">
    <property type="entry name" value="BTB/POZ_dom"/>
</dbReference>
<dbReference type="PANTHER" id="PTHR22744">
    <property type="entry name" value="HELIX LOOP HELIX PROTEIN 21-RELATED"/>
    <property type="match status" value="1"/>
</dbReference>
<keyword evidence="3" id="KW-1185">Reference proteome</keyword>
<feature type="domain" description="BTB" evidence="1">
    <location>
        <begin position="29"/>
        <end position="96"/>
    </location>
</feature>
<gene>
    <name evidence="2" type="ORF">DPMN_093673</name>
</gene>
<reference evidence="2" key="1">
    <citation type="journal article" date="2019" name="bioRxiv">
        <title>The Genome of the Zebra Mussel, Dreissena polymorpha: A Resource for Invasive Species Research.</title>
        <authorList>
            <person name="McCartney M.A."/>
            <person name="Auch B."/>
            <person name="Kono T."/>
            <person name="Mallez S."/>
            <person name="Zhang Y."/>
            <person name="Obille A."/>
            <person name="Becker A."/>
            <person name="Abrahante J.E."/>
            <person name="Garbe J."/>
            <person name="Badalamenti J.P."/>
            <person name="Herman A."/>
            <person name="Mangelson H."/>
            <person name="Liachko I."/>
            <person name="Sullivan S."/>
            <person name="Sone E.D."/>
            <person name="Koren S."/>
            <person name="Silverstein K.A.T."/>
            <person name="Beckman K.B."/>
            <person name="Gohl D.M."/>
        </authorList>
    </citation>
    <scope>NUCLEOTIDE SEQUENCE</scope>
    <source>
        <strain evidence="2">Duluth1</strain>
        <tissue evidence="2">Whole animal</tissue>
    </source>
</reference>
<dbReference type="SUPFAM" id="SSF54695">
    <property type="entry name" value="POZ domain"/>
    <property type="match status" value="1"/>
</dbReference>